<evidence type="ECO:0000259" key="2">
    <source>
        <dbReference type="Pfam" id="PF22807"/>
    </source>
</evidence>
<dbReference type="InterPro" id="IPR011042">
    <property type="entry name" value="6-blade_b-propeller_TolB-like"/>
</dbReference>
<comment type="caution">
    <text evidence="3">The sequence shown here is derived from an EMBL/GenBank/DDBJ whole genome shotgun (WGS) entry which is preliminary data.</text>
</comment>
<evidence type="ECO:0000256" key="1">
    <source>
        <dbReference type="SAM" id="MobiDB-lite"/>
    </source>
</evidence>
<feature type="domain" description="Pyrroloquinoline quinone-dependent pyranose dehydrogenase beta-propeller" evidence="2">
    <location>
        <begin position="3"/>
        <end position="95"/>
    </location>
</feature>
<dbReference type="InterPro" id="IPR054539">
    <property type="entry name" value="Beta-prop_PDH"/>
</dbReference>
<dbReference type="Gene3D" id="2.120.10.30">
    <property type="entry name" value="TolB, C-terminal domain"/>
    <property type="match status" value="1"/>
</dbReference>
<reference evidence="3 4" key="1">
    <citation type="journal article" date="2012" name="Eukaryot. Cell">
        <title>Genome sequence of the fungus Glarea lozoyensis: the first genome sequence of a species from the Helotiaceae family.</title>
        <authorList>
            <person name="Youssar L."/>
            <person name="Gruening B.A."/>
            <person name="Erxleben A."/>
            <person name="Guenther S."/>
            <person name="Huettel W."/>
        </authorList>
    </citation>
    <scope>NUCLEOTIDE SEQUENCE [LARGE SCALE GENOMIC DNA]</scope>
    <source>
        <strain evidence="4">ATCC 74030 / MF5533</strain>
    </source>
</reference>
<dbReference type="HOGENOM" id="CLU_2359936_0_0_1"/>
<sequence>MGRGSDGNVDQGAKQTSSGRSQIRLFNLTQVAATPVAYATGGTLFAWGLRNPVGIGENPVTGEIWSIDQGEDDIKRSGKDVHNTNPGEKLNFHGLV</sequence>
<accession>H0EXG7</accession>
<dbReference type="InParanoid" id="H0EXG7"/>
<evidence type="ECO:0000313" key="4">
    <source>
        <dbReference type="Proteomes" id="UP000005446"/>
    </source>
</evidence>
<protein>
    <recommendedName>
        <fullName evidence="2">Pyrroloquinoline quinone-dependent pyranose dehydrogenase beta-propeller domain-containing protein</fullName>
    </recommendedName>
</protein>
<organism evidence="3 4">
    <name type="scientific">Glarea lozoyensis (strain ATCC 74030 / MF5533)</name>
    <dbReference type="NCBI Taxonomy" id="1104152"/>
    <lineage>
        <taxon>Eukaryota</taxon>
        <taxon>Fungi</taxon>
        <taxon>Dikarya</taxon>
        <taxon>Ascomycota</taxon>
        <taxon>Pezizomycotina</taxon>
        <taxon>Leotiomycetes</taxon>
        <taxon>Helotiales</taxon>
        <taxon>Helotiaceae</taxon>
        <taxon>Glarea</taxon>
    </lineage>
</organism>
<dbReference type="Proteomes" id="UP000005446">
    <property type="component" value="Unassembled WGS sequence"/>
</dbReference>
<gene>
    <name evidence="3" type="ORF">M7I_7503</name>
</gene>
<evidence type="ECO:0000313" key="3">
    <source>
        <dbReference type="EMBL" id="EHK96795.1"/>
    </source>
</evidence>
<keyword evidence="4" id="KW-1185">Reference proteome</keyword>
<dbReference type="OrthoDB" id="507128at2759"/>
<dbReference type="EMBL" id="AGUE01000223">
    <property type="protein sequence ID" value="EHK96795.1"/>
    <property type="molecule type" value="Genomic_DNA"/>
</dbReference>
<dbReference type="Pfam" id="PF22807">
    <property type="entry name" value="TrAA12"/>
    <property type="match status" value="1"/>
</dbReference>
<name>H0EXG7_GLAL7</name>
<dbReference type="AlphaFoldDB" id="H0EXG7"/>
<proteinExistence type="predicted"/>
<feature type="region of interest" description="Disordered" evidence="1">
    <location>
        <begin position="1"/>
        <end position="20"/>
    </location>
</feature>